<dbReference type="Pfam" id="PF13237">
    <property type="entry name" value="Fer4_10"/>
    <property type="match status" value="1"/>
</dbReference>
<keyword evidence="4" id="KW-0411">Iron-sulfur</keyword>
<dbReference type="InterPro" id="IPR017900">
    <property type="entry name" value="4Fe4S_Fe_S_CS"/>
</dbReference>
<evidence type="ECO:0000256" key="4">
    <source>
        <dbReference type="ARBA" id="ARBA00023014"/>
    </source>
</evidence>
<accession>A0A5R9H3Y4</accession>
<feature type="domain" description="4Fe-4S ferredoxin-type" evidence="5">
    <location>
        <begin position="215"/>
        <end position="232"/>
    </location>
</feature>
<dbReference type="SUPFAM" id="SSF54862">
    <property type="entry name" value="4Fe-4S ferredoxins"/>
    <property type="match status" value="2"/>
</dbReference>
<dbReference type="PANTHER" id="PTHR24960:SF85">
    <property type="entry name" value="POLYFERREDOXIN PROTEIN VHUB"/>
    <property type="match status" value="1"/>
</dbReference>
<reference evidence="6 7" key="1">
    <citation type="submission" date="2019-05" db="EMBL/GenBank/DDBJ databases">
        <title>Arcobacter cibarius and Arcobacter thereius providing challenges in identification an antibiotic susceptibility and Quinolone resistance.</title>
        <authorList>
            <person name="Busch A."/>
            <person name="Hanel I."/>
            <person name="Hotzel H."/>
            <person name="Tomaso H."/>
        </authorList>
    </citation>
    <scope>NUCLEOTIDE SEQUENCE [LARGE SCALE GENOMIC DNA]</scope>
    <source>
        <strain evidence="6 7">17CS1191_2</strain>
    </source>
</reference>
<sequence>MQEYIYFNKAGLDFPLSEKIQVATTLEELKDNNFLISNTNEVKSEAIANEIDFYIKNSKDNLSSKIENVLKLYEINATKFDFAQDLDQSINISNSLMIVYDNLEDFKDFTKDINANEFDLYKVESKLIKEIKNSVGNFDVIVDAGDKDIVLKVSQIVWFDEKLDKKRAGIYDPNISSIEETLKTIRKNLNGYNFRKTILYDKSICQYHERKDEICSKCVEVCPTNTITKDEDNRRLVFDLVNCITCGECVSACPSGSLNSGAFTKDSLYELSSFYKNTKPLIISSKSDIKNLNIDIKEGVLPLCIVGDIFDESVFLTYLQISSSQIVYFSNDISKGTKESIEIVNDIYMKKYGKLAVYLVSNEKELKEALEKQEFIENSYYNFNQSGMRKREIFSQRLQKLVANDDLGIVKTGENIHYGRVLVNESNCTLCLSCVGACNVDALFANEADFSLRINPSLCTACGYCEIVCPENDCLTIKQDEIELNPNWFKETILAQDKLFACLECGKEFATTKAIEKIALMMEPIFKTQSAAKVRSLYCCADCKPKIMIKEEMSKNAKY</sequence>
<dbReference type="Gene3D" id="3.30.70.20">
    <property type="match status" value="2"/>
</dbReference>
<keyword evidence="1" id="KW-0004">4Fe-4S</keyword>
<dbReference type="GO" id="GO:0051539">
    <property type="term" value="F:4 iron, 4 sulfur cluster binding"/>
    <property type="evidence" value="ECO:0007669"/>
    <property type="project" value="UniProtKB-KW"/>
</dbReference>
<evidence type="ECO:0000256" key="2">
    <source>
        <dbReference type="ARBA" id="ARBA00022723"/>
    </source>
</evidence>
<dbReference type="AlphaFoldDB" id="A0A5R9H3Y4"/>
<keyword evidence="2" id="KW-0479">Metal-binding</keyword>
<gene>
    <name evidence="6" type="ORF">FE246_06275</name>
</gene>
<proteinExistence type="predicted"/>
<dbReference type="RefSeq" id="WP_066428889.1">
    <property type="nucleotide sequence ID" value="NZ_LCUK01000003.1"/>
</dbReference>
<evidence type="ECO:0000313" key="7">
    <source>
        <dbReference type="Proteomes" id="UP000308001"/>
    </source>
</evidence>
<evidence type="ECO:0000259" key="5">
    <source>
        <dbReference type="PROSITE" id="PS51379"/>
    </source>
</evidence>
<dbReference type="EMBL" id="VBUF01000003">
    <property type="protein sequence ID" value="TLS72028.1"/>
    <property type="molecule type" value="Genomic_DNA"/>
</dbReference>
<protein>
    <submittedName>
        <fullName evidence="6">4Fe-4S dicluster domain-containing protein</fullName>
    </submittedName>
</protein>
<dbReference type="Pfam" id="PF12838">
    <property type="entry name" value="Fer4_7"/>
    <property type="match status" value="1"/>
</dbReference>
<organism evidence="6 7">
    <name type="scientific">Aliarcobacter thereius</name>
    <dbReference type="NCBI Taxonomy" id="544718"/>
    <lineage>
        <taxon>Bacteria</taxon>
        <taxon>Pseudomonadati</taxon>
        <taxon>Campylobacterota</taxon>
        <taxon>Epsilonproteobacteria</taxon>
        <taxon>Campylobacterales</taxon>
        <taxon>Arcobacteraceae</taxon>
        <taxon>Aliarcobacter</taxon>
    </lineage>
</organism>
<dbReference type="InterPro" id="IPR050157">
    <property type="entry name" value="PSI_iron-sulfur_center"/>
</dbReference>
<evidence type="ECO:0000256" key="1">
    <source>
        <dbReference type="ARBA" id="ARBA00022485"/>
    </source>
</evidence>
<comment type="caution">
    <text evidence="6">The sequence shown here is derived from an EMBL/GenBank/DDBJ whole genome shotgun (WGS) entry which is preliminary data.</text>
</comment>
<evidence type="ECO:0000313" key="6">
    <source>
        <dbReference type="EMBL" id="TLS72028.1"/>
    </source>
</evidence>
<keyword evidence="3" id="KW-0408">Iron</keyword>
<dbReference type="Proteomes" id="UP000308001">
    <property type="component" value="Unassembled WGS sequence"/>
</dbReference>
<dbReference type="GO" id="GO:0046872">
    <property type="term" value="F:metal ion binding"/>
    <property type="evidence" value="ECO:0007669"/>
    <property type="project" value="UniProtKB-KW"/>
</dbReference>
<feature type="domain" description="4Fe-4S ferredoxin-type" evidence="5">
    <location>
        <begin position="450"/>
        <end position="480"/>
    </location>
</feature>
<dbReference type="InterPro" id="IPR017896">
    <property type="entry name" value="4Fe4S_Fe-S-bd"/>
</dbReference>
<evidence type="ECO:0000256" key="3">
    <source>
        <dbReference type="ARBA" id="ARBA00023004"/>
    </source>
</evidence>
<feature type="domain" description="4Fe-4S ferredoxin-type" evidence="5">
    <location>
        <begin position="419"/>
        <end position="448"/>
    </location>
</feature>
<dbReference type="PANTHER" id="PTHR24960">
    <property type="entry name" value="PHOTOSYSTEM I IRON-SULFUR CENTER-RELATED"/>
    <property type="match status" value="1"/>
</dbReference>
<feature type="domain" description="4Fe-4S ferredoxin-type" evidence="5">
    <location>
        <begin position="234"/>
        <end position="263"/>
    </location>
</feature>
<dbReference type="PROSITE" id="PS51379">
    <property type="entry name" value="4FE4S_FER_2"/>
    <property type="match status" value="4"/>
</dbReference>
<dbReference type="PROSITE" id="PS00198">
    <property type="entry name" value="4FE4S_FER_1"/>
    <property type="match status" value="2"/>
</dbReference>
<name>A0A5R9H3Y4_9BACT</name>